<comment type="PTM">
    <text evidence="6 7">An intermediate of this reaction is the autophosphorylated ppk in which a phosphate is covalently linked to a histidine residue through a N-P bond.</text>
</comment>
<dbReference type="Gene3D" id="1.20.58.310">
    <property type="entry name" value="Polyphosphate kinase N-terminal domain"/>
    <property type="match status" value="1"/>
</dbReference>
<dbReference type="PANTHER" id="PTHR30218">
    <property type="entry name" value="POLYPHOSPHATE KINASE"/>
    <property type="match status" value="1"/>
</dbReference>
<comment type="function">
    <text evidence="6 7">Catalyzes the reversible transfer of the terminal phosphate of ATP to form a long-chain polyphosphate (polyP).</text>
</comment>
<gene>
    <name evidence="6 13" type="primary">ppk</name>
    <name evidence="13" type="ORF">NIDE3408</name>
</gene>
<keyword evidence="4 6" id="KW-0418">Kinase</keyword>
<feature type="binding site" evidence="6">
    <location>
        <position position="496"/>
    </location>
    <ligand>
        <name>ATP</name>
        <dbReference type="ChEBI" id="CHEBI:30616"/>
    </ligand>
</feature>
<dbReference type="SUPFAM" id="SSF56024">
    <property type="entry name" value="Phospholipase D/nuclease"/>
    <property type="match status" value="2"/>
</dbReference>
<dbReference type="InterPro" id="IPR024953">
    <property type="entry name" value="PP_kinase_middle"/>
</dbReference>
<evidence type="ECO:0000256" key="3">
    <source>
        <dbReference type="ARBA" id="ARBA00022741"/>
    </source>
</evidence>
<comment type="cofactor">
    <cofactor evidence="6">
        <name>Mg(2+)</name>
        <dbReference type="ChEBI" id="CHEBI:18420"/>
    </cofactor>
</comment>
<comment type="similarity">
    <text evidence="6 7">Belongs to the polyphosphate kinase 1 (PPK1) family.</text>
</comment>
<dbReference type="SUPFAM" id="SSF140356">
    <property type="entry name" value="PPK N-terminal domain-like"/>
    <property type="match status" value="1"/>
</dbReference>
<evidence type="ECO:0000259" key="9">
    <source>
        <dbReference type="Pfam" id="PF02503"/>
    </source>
</evidence>
<feature type="domain" description="Polyphosphate kinase C-terminal" evidence="11">
    <location>
        <begin position="531"/>
        <end position="703"/>
    </location>
</feature>
<dbReference type="STRING" id="330214.NIDE3408"/>
<dbReference type="NCBIfam" id="NF003917">
    <property type="entry name" value="PRK05443.1-1"/>
    <property type="match status" value="1"/>
</dbReference>
<evidence type="ECO:0000256" key="2">
    <source>
        <dbReference type="ARBA" id="ARBA00022679"/>
    </source>
</evidence>
<evidence type="ECO:0000259" key="11">
    <source>
        <dbReference type="Pfam" id="PF13090"/>
    </source>
</evidence>
<keyword evidence="2 6" id="KW-0808">Transferase</keyword>
<dbReference type="NCBIfam" id="NF003918">
    <property type="entry name" value="PRK05443.1-2"/>
    <property type="match status" value="1"/>
</dbReference>
<reference evidence="13 14" key="1">
    <citation type="journal article" date="2010" name="Proc. Natl. Acad. Sci. U.S.A.">
        <title>A Nitrospira metagenome illuminates the physiology and evolution of globally important nitrite-oxidizing bacteria.</title>
        <authorList>
            <person name="Lucker S."/>
            <person name="Wagner M."/>
            <person name="Maixner F."/>
            <person name="Pelletier E."/>
            <person name="Koch H."/>
            <person name="Vacherie B."/>
            <person name="Rattei T."/>
            <person name="Sinninghe Damste J."/>
            <person name="Spieck E."/>
            <person name="Le Paslier D."/>
            <person name="Daims H."/>
        </authorList>
    </citation>
    <scope>NUCLEOTIDE SEQUENCE [LARGE SCALE GENOMIC DNA]</scope>
</reference>
<dbReference type="Pfam" id="PF13089">
    <property type="entry name" value="PP_kinase_N"/>
    <property type="match status" value="1"/>
</dbReference>
<dbReference type="EC" id="2.7.4.1" evidence="6 7"/>
<sequence length="712" mass="81406">MSSTQTPSETQPHASTPKTRANRPATRDLSRPEWYLNRELSLLEFNRRVLDLAKDQKVPLLERLKFLCIVSSNLDEFFEVRVAGLKEQVTHGVEQRGADGLTPSELLARIAMLTHQLVHEQYVVLNQSLIPQLADQRIRFLKRADWMPSHIRWMRRFFSRELLPLLSPVGLDPAHPFPKLLNKSLNFLVTLEGTDAFGRPNGTAIVQVPRSLPRVIHLPVRNVAWPHDFAFLSSVIHAFVHQLFPGMHVTGCYQFRVTRNSNLFVDEEDVDDLRRALEGQLPERRFGDEVRLEVADNCPPDLVYFLREQFHLDARDVYQCHGPVNLHRLMAVPDLVDRPDLKFQPFTPGIPTTPVPSEDWFDAIRQGDILLHHPYQSFAPVTEFLRQAATDPHVLTIKQTLYRTGADSAIVQSLVDAARGGKEVTVVIELRARFDEEANIELAHDLEEAGAHVVYGVVGHKTHAKMSLVLRREGRMLRSYTHLGTGNYHARNARLYTDFGLLTCDAAIGRDVRTVFQQLTSLGRPGRLKHLLQSPFTLHATLLKWIGRETDRAKQGRPAHIIAKMNALLEPQIIRALYKASQAGVKIDLIVRGPCALRPGIAGLSEHIRVRSIIGRFLEHSRIFYFLNDGDDRVFLSSADWMDRNFFRRIEVAFPVLDKTLRQRVIDEGLRPYLEDNTHAWILHRDGTYKRQTPGRRAARSSQQWLMNKLVT</sequence>
<dbReference type="Gene3D" id="3.30.870.10">
    <property type="entry name" value="Endonuclease Chain A"/>
    <property type="match status" value="2"/>
</dbReference>
<dbReference type="InterPro" id="IPR041108">
    <property type="entry name" value="PP_kinase_C_1"/>
</dbReference>
<dbReference type="EMBL" id="FP929003">
    <property type="protein sequence ID" value="CBK43094.1"/>
    <property type="molecule type" value="Genomic_DNA"/>
</dbReference>
<keyword evidence="3 6" id="KW-0547">Nucleotide-binding</keyword>
<feature type="binding site" evidence="6">
    <location>
        <position position="403"/>
    </location>
    <ligand>
        <name>Mg(2+)</name>
        <dbReference type="ChEBI" id="CHEBI:18420"/>
    </ligand>
</feature>
<keyword evidence="6" id="KW-0479">Metal-binding</keyword>
<proteinExistence type="inferred from homology"/>
<dbReference type="OrthoDB" id="9761456at2"/>
<dbReference type="SUPFAM" id="SSF143724">
    <property type="entry name" value="PHP14-like"/>
    <property type="match status" value="1"/>
</dbReference>
<dbReference type="Gene3D" id="3.30.1840.10">
    <property type="entry name" value="Polyphosphate kinase middle domain"/>
    <property type="match status" value="1"/>
</dbReference>
<dbReference type="PANTHER" id="PTHR30218:SF0">
    <property type="entry name" value="POLYPHOSPHATE KINASE"/>
    <property type="match status" value="1"/>
</dbReference>
<evidence type="ECO:0000256" key="1">
    <source>
        <dbReference type="ARBA" id="ARBA00022553"/>
    </source>
</evidence>
<feature type="domain" description="Polyphosphate kinase C-terminal" evidence="12">
    <location>
        <begin position="360"/>
        <end position="522"/>
    </location>
</feature>
<dbReference type="GO" id="GO:0009358">
    <property type="term" value="C:polyphosphate kinase complex"/>
    <property type="evidence" value="ECO:0007669"/>
    <property type="project" value="InterPro"/>
</dbReference>
<feature type="compositionally biased region" description="Polar residues" evidence="8">
    <location>
        <begin position="1"/>
        <end position="19"/>
    </location>
</feature>
<dbReference type="Pfam" id="PF13090">
    <property type="entry name" value="PP_kinase_C"/>
    <property type="match status" value="1"/>
</dbReference>
<evidence type="ECO:0000259" key="10">
    <source>
        <dbReference type="Pfam" id="PF13089"/>
    </source>
</evidence>
<feature type="binding site" evidence="6">
    <location>
        <position position="620"/>
    </location>
    <ligand>
        <name>ATP</name>
        <dbReference type="ChEBI" id="CHEBI:30616"/>
    </ligand>
</feature>
<dbReference type="Pfam" id="PF02503">
    <property type="entry name" value="PP_kinase"/>
    <property type="match status" value="1"/>
</dbReference>
<keyword evidence="1 6" id="KW-0597">Phosphoprotein</keyword>
<evidence type="ECO:0000256" key="8">
    <source>
        <dbReference type="SAM" id="MobiDB-lite"/>
    </source>
</evidence>
<dbReference type="InterPro" id="IPR025198">
    <property type="entry name" value="PPK_N_dom"/>
</dbReference>
<dbReference type="CDD" id="cd09165">
    <property type="entry name" value="PLDc_PaPPK1_C1_like"/>
    <property type="match status" value="1"/>
</dbReference>
<evidence type="ECO:0000256" key="4">
    <source>
        <dbReference type="ARBA" id="ARBA00022777"/>
    </source>
</evidence>
<dbReference type="NCBIfam" id="TIGR03705">
    <property type="entry name" value="poly_P_kin"/>
    <property type="match status" value="1"/>
</dbReference>
<dbReference type="KEGG" id="nde:NIDE3408"/>
<evidence type="ECO:0000256" key="6">
    <source>
        <dbReference type="HAMAP-Rule" id="MF_00347"/>
    </source>
</evidence>
<evidence type="ECO:0000256" key="7">
    <source>
        <dbReference type="RuleBase" id="RU003800"/>
    </source>
</evidence>
<feature type="active site" description="Phosphohistidine intermediate" evidence="6">
    <location>
        <position position="463"/>
    </location>
</feature>
<dbReference type="Proteomes" id="UP000001660">
    <property type="component" value="Chromosome"/>
</dbReference>
<dbReference type="PIRSF" id="PIRSF015589">
    <property type="entry name" value="PP_kinase"/>
    <property type="match status" value="1"/>
</dbReference>
<feature type="binding site" evidence="6">
    <location>
        <position position="592"/>
    </location>
    <ligand>
        <name>ATP</name>
        <dbReference type="ChEBI" id="CHEBI:30616"/>
    </ligand>
</feature>
<accession>D8PIK7</accession>
<dbReference type="GO" id="GO:0008976">
    <property type="term" value="F:polyphosphate kinase activity"/>
    <property type="evidence" value="ECO:0007669"/>
    <property type="project" value="UniProtKB-UniRule"/>
</dbReference>
<organism evidence="13 14">
    <name type="scientific">Nitrospira defluvii</name>
    <dbReference type="NCBI Taxonomy" id="330214"/>
    <lineage>
        <taxon>Bacteria</taxon>
        <taxon>Pseudomonadati</taxon>
        <taxon>Nitrospirota</taxon>
        <taxon>Nitrospiria</taxon>
        <taxon>Nitrospirales</taxon>
        <taxon>Nitrospiraceae</taxon>
        <taxon>Nitrospira</taxon>
    </lineage>
</organism>
<dbReference type="InterPro" id="IPR003414">
    <property type="entry name" value="PP_kinase"/>
</dbReference>
<evidence type="ECO:0000313" key="14">
    <source>
        <dbReference type="Proteomes" id="UP000001660"/>
    </source>
</evidence>
<name>D8PIK7_9BACT</name>
<evidence type="ECO:0000256" key="5">
    <source>
        <dbReference type="ARBA" id="ARBA00022840"/>
    </source>
</evidence>
<evidence type="ECO:0000259" key="12">
    <source>
        <dbReference type="Pfam" id="PF17941"/>
    </source>
</evidence>
<feature type="binding site" evidence="6">
    <location>
        <position position="73"/>
    </location>
    <ligand>
        <name>ATP</name>
        <dbReference type="ChEBI" id="CHEBI:30616"/>
    </ligand>
</feature>
<feature type="domain" description="Polyphosphate kinase middle" evidence="9">
    <location>
        <begin position="152"/>
        <end position="331"/>
    </location>
</feature>
<dbReference type="InterPro" id="IPR025200">
    <property type="entry name" value="PPK_C_dom2"/>
</dbReference>
<evidence type="ECO:0000313" key="13">
    <source>
        <dbReference type="EMBL" id="CBK43094.1"/>
    </source>
</evidence>
<dbReference type="NCBIfam" id="NF003921">
    <property type="entry name" value="PRK05443.2-2"/>
    <property type="match status" value="1"/>
</dbReference>
<dbReference type="InterPro" id="IPR036830">
    <property type="entry name" value="PP_kinase_middle_dom_sf"/>
</dbReference>
<dbReference type="HOGENOM" id="CLU_009678_5_0_0"/>
<comment type="catalytic activity">
    <reaction evidence="6 7">
        <text>[phosphate](n) + ATP = [phosphate](n+1) + ADP</text>
        <dbReference type="Rhea" id="RHEA:19573"/>
        <dbReference type="Rhea" id="RHEA-COMP:9859"/>
        <dbReference type="Rhea" id="RHEA-COMP:14280"/>
        <dbReference type="ChEBI" id="CHEBI:16838"/>
        <dbReference type="ChEBI" id="CHEBI:30616"/>
        <dbReference type="ChEBI" id="CHEBI:456216"/>
        <dbReference type="EC" id="2.7.4.1"/>
    </reaction>
</comment>
<dbReference type="CDD" id="cd09168">
    <property type="entry name" value="PLDc_PaPPK1_C2_like"/>
    <property type="match status" value="1"/>
</dbReference>
<keyword evidence="6" id="KW-0460">Magnesium</keyword>
<dbReference type="Pfam" id="PF17941">
    <property type="entry name" value="PP_kinase_C_1"/>
    <property type="match status" value="1"/>
</dbReference>
<dbReference type="eggNOG" id="COG0855">
    <property type="taxonomic scope" value="Bacteria"/>
</dbReference>
<protein>
    <recommendedName>
        <fullName evidence="6 7">Polyphosphate kinase</fullName>
        <ecNumber evidence="6 7">2.7.4.1</ecNumber>
    </recommendedName>
    <alternativeName>
        <fullName evidence="6">ATP-polyphosphate phosphotransferase</fullName>
    </alternativeName>
    <alternativeName>
        <fullName evidence="6">Polyphosphoric acid kinase</fullName>
    </alternativeName>
</protein>
<dbReference type="HAMAP" id="MF_00347">
    <property type="entry name" value="Polyphosphate_kinase"/>
    <property type="match status" value="1"/>
</dbReference>
<dbReference type="GO" id="GO:0006799">
    <property type="term" value="P:polyphosphate biosynthetic process"/>
    <property type="evidence" value="ECO:0007669"/>
    <property type="project" value="UniProtKB-UniRule"/>
</dbReference>
<dbReference type="GO" id="GO:0005524">
    <property type="term" value="F:ATP binding"/>
    <property type="evidence" value="ECO:0007669"/>
    <property type="project" value="UniProtKB-KW"/>
</dbReference>
<keyword evidence="14" id="KW-1185">Reference proteome</keyword>
<feature type="domain" description="Polyphosphate kinase N-terminal" evidence="10">
    <location>
        <begin position="35"/>
        <end position="140"/>
    </location>
</feature>
<dbReference type="GO" id="GO:0046872">
    <property type="term" value="F:metal ion binding"/>
    <property type="evidence" value="ECO:0007669"/>
    <property type="project" value="UniProtKB-KW"/>
</dbReference>
<dbReference type="InterPro" id="IPR036832">
    <property type="entry name" value="PPK_N_dom_sf"/>
</dbReference>
<keyword evidence="5 6" id="KW-0067">ATP-binding</keyword>
<dbReference type="AlphaFoldDB" id="D8PIK7"/>
<feature type="binding site" evidence="6">
    <location>
        <position position="433"/>
    </location>
    <ligand>
        <name>Mg(2+)</name>
        <dbReference type="ChEBI" id="CHEBI:18420"/>
    </ligand>
</feature>
<feature type="region of interest" description="Disordered" evidence="8">
    <location>
        <begin position="1"/>
        <end position="28"/>
    </location>
</feature>